<dbReference type="RefSeq" id="WP_129971482.1">
    <property type="nucleotide sequence ID" value="NZ_JACCEW010000009.1"/>
</dbReference>
<evidence type="ECO:0000313" key="3">
    <source>
        <dbReference type="Proteomes" id="UP000580517"/>
    </source>
</evidence>
<comment type="caution">
    <text evidence="2">The sequence shown here is derived from an EMBL/GenBank/DDBJ whole genome shotgun (WGS) entry which is preliminary data.</text>
</comment>
<evidence type="ECO:0000313" key="2">
    <source>
        <dbReference type="EMBL" id="NYT39049.1"/>
    </source>
</evidence>
<dbReference type="Pfam" id="PF19802">
    <property type="entry name" value="DUF6285"/>
    <property type="match status" value="1"/>
</dbReference>
<dbReference type="OrthoDB" id="8687901at2"/>
<name>A0A853FGQ7_9BURK</name>
<proteinExistence type="predicted"/>
<dbReference type="InterPro" id="IPR046252">
    <property type="entry name" value="DUF6285"/>
</dbReference>
<dbReference type="Proteomes" id="UP000580517">
    <property type="component" value="Unassembled WGS sequence"/>
</dbReference>
<dbReference type="AlphaFoldDB" id="A0A853FGQ7"/>
<evidence type="ECO:0000259" key="1">
    <source>
        <dbReference type="Pfam" id="PF19802"/>
    </source>
</evidence>
<gene>
    <name evidence="2" type="ORF">H0A68_19415</name>
</gene>
<protein>
    <submittedName>
        <fullName evidence="2">Acyl-CoA dehydrogenase</fullName>
    </submittedName>
</protein>
<keyword evidence="3" id="KW-1185">Reference proteome</keyword>
<feature type="domain" description="DUF6285" evidence="1">
    <location>
        <begin position="24"/>
        <end position="117"/>
    </location>
</feature>
<accession>A0A853FGQ7</accession>
<sequence>MNNRPYGNELLAVARRVLLDELLPLLPAERVYDALMVANAMAIAARELAPHADGDRDAAAAIGGFFQLAGVQDAEATEAGLAELVRQRKVAPKHEPALRALLLSLTESKLALSNPKYVKS</sequence>
<dbReference type="EMBL" id="JACCEW010000009">
    <property type="protein sequence ID" value="NYT39049.1"/>
    <property type="molecule type" value="Genomic_DNA"/>
</dbReference>
<reference evidence="2 3" key="1">
    <citation type="submission" date="2020-07" db="EMBL/GenBank/DDBJ databases">
        <title>Taxonomic revisions and descriptions of new bacterial species based on genomic comparisons in the high-G+C-content subgroup of the family Alcaligenaceae.</title>
        <authorList>
            <person name="Szabo A."/>
            <person name="Felfoldi T."/>
        </authorList>
    </citation>
    <scope>NUCLEOTIDE SEQUENCE [LARGE SCALE GENOMIC DNA]</scope>
    <source>
        <strain evidence="2 3">DSM 25264</strain>
    </source>
</reference>
<organism evidence="2 3">
    <name type="scientific">Allopusillimonas soli</name>
    <dbReference type="NCBI Taxonomy" id="659016"/>
    <lineage>
        <taxon>Bacteria</taxon>
        <taxon>Pseudomonadati</taxon>
        <taxon>Pseudomonadota</taxon>
        <taxon>Betaproteobacteria</taxon>
        <taxon>Burkholderiales</taxon>
        <taxon>Alcaligenaceae</taxon>
        <taxon>Allopusillimonas</taxon>
    </lineage>
</organism>